<proteinExistence type="predicted"/>
<reference evidence="1 2" key="1">
    <citation type="submission" date="2023-03" db="EMBL/GenBank/DDBJ databases">
        <title>Genome insight into feeding habits of ladybird beetles.</title>
        <authorList>
            <person name="Li H.-S."/>
            <person name="Huang Y.-H."/>
            <person name="Pang H."/>
        </authorList>
    </citation>
    <scope>NUCLEOTIDE SEQUENCE [LARGE SCALE GENOMIC DNA]</scope>
    <source>
        <strain evidence="1">SYSU_2023b</strain>
        <tissue evidence="1">Whole body</tissue>
    </source>
</reference>
<protein>
    <recommendedName>
        <fullName evidence="3">GIY-YIG domain-containing protein</fullName>
    </recommendedName>
</protein>
<keyword evidence="2" id="KW-1185">Reference proteome</keyword>
<comment type="caution">
    <text evidence="1">The sequence shown here is derived from an EMBL/GenBank/DDBJ whole genome shotgun (WGS) entry which is preliminary data.</text>
</comment>
<name>A0AAW1UXH0_9CUCU</name>
<evidence type="ECO:0000313" key="2">
    <source>
        <dbReference type="Proteomes" id="UP001431783"/>
    </source>
</evidence>
<accession>A0AAW1UXH0</accession>
<dbReference type="AlphaFoldDB" id="A0AAW1UXH0"/>
<gene>
    <name evidence="1" type="ORF">WA026_007363</name>
</gene>
<dbReference type="EMBL" id="JARQZJ010000093">
    <property type="protein sequence ID" value="KAK9884521.1"/>
    <property type="molecule type" value="Genomic_DNA"/>
</dbReference>
<sequence length="112" mass="12963">MHQQKNSGSLLVNNKDKLDLFKRSGVYKIFCSVCDSFYIVQTGRPIEKRIDEHKRSIVLNKPNTGFSEQCITHNHFLDRRKTEIVHSGSKGKKLDTLSLGNFDSKKQEFTYL</sequence>
<evidence type="ECO:0008006" key="3">
    <source>
        <dbReference type="Google" id="ProtNLM"/>
    </source>
</evidence>
<dbReference type="Proteomes" id="UP001431783">
    <property type="component" value="Unassembled WGS sequence"/>
</dbReference>
<evidence type="ECO:0000313" key="1">
    <source>
        <dbReference type="EMBL" id="KAK9884521.1"/>
    </source>
</evidence>
<organism evidence="1 2">
    <name type="scientific">Henosepilachna vigintioctopunctata</name>
    <dbReference type="NCBI Taxonomy" id="420089"/>
    <lineage>
        <taxon>Eukaryota</taxon>
        <taxon>Metazoa</taxon>
        <taxon>Ecdysozoa</taxon>
        <taxon>Arthropoda</taxon>
        <taxon>Hexapoda</taxon>
        <taxon>Insecta</taxon>
        <taxon>Pterygota</taxon>
        <taxon>Neoptera</taxon>
        <taxon>Endopterygota</taxon>
        <taxon>Coleoptera</taxon>
        <taxon>Polyphaga</taxon>
        <taxon>Cucujiformia</taxon>
        <taxon>Coccinelloidea</taxon>
        <taxon>Coccinellidae</taxon>
        <taxon>Epilachninae</taxon>
        <taxon>Epilachnini</taxon>
        <taxon>Henosepilachna</taxon>
    </lineage>
</organism>